<dbReference type="SMART" id="SM01340">
    <property type="entry name" value="DNA_mis_repair"/>
    <property type="match status" value="1"/>
</dbReference>
<evidence type="ECO:0000256" key="6">
    <source>
        <dbReference type="SAM" id="MobiDB-lite"/>
    </source>
</evidence>
<dbReference type="GO" id="GO:0006298">
    <property type="term" value="P:mismatch repair"/>
    <property type="evidence" value="ECO:0007669"/>
    <property type="project" value="UniProtKB-UniRule"/>
</dbReference>
<dbReference type="FunFam" id="3.30.565.10:FF:000003">
    <property type="entry name" value="DNA mismatch repair endonuclease MutL"/>
    <property type="match status" value="1"/>
</dbReference>
<keyword evidence="10" id="KW-1185">Reference proteome</keyword>
<feature type="compositionally biased region" description="Polar residues" evidence="6">
    <location>
        <begin position="336"/>
        <end position="350"/>
    </location>
</feature>
<keyword evidence="9" id="KW-0540">Nuclease</keyword>
<dbReference type="NCBIfam" id="TIGR00585">
    <property type="entry name" value="mutl"/>
    <property type="match status" value="1"/>
</dbReference>
<dbReference type="Pfam" id="PF01119">
    <property type="entry name" value="DNA_mis_repair"/>
    <property type="match status" value="1"/>
</dbReference>
<dbReference type="InterPro" id="IPR036890">
    <property type="entry name" value="HATPase_C_sf"/>
</dbReference>
<reference evidence="9 10" key="1">
    <citation type="submission" date="2020-02" db="EMBL/GenBank/DDBJ databases">
        <title>Pelistega sp. NLN82 were isolated from wild rodents of the Hainan Island.</title>
        <authorList>
            <person name="Niu N."/>
            <person name="Zhou J."/>
        </authorList>
    </citation>
    <scope>NUCLEOTIDE SEQUENCE [LARGE SCALE GENOMIC DNA]</scope>
    <source>
        <strain evidence="9 10">NLN82</strain>
    </source>
</reference>
<comment type="function">
    <text evidence="5">This protein is involved in the repair of mismatches in DNA. It is required for dam-dependent methyl-directed DNA mismatch repair. May act as a 'molecular matchmaker', a protein that promotes the formation of a stable complex between two or more DNA-binding proteins in an ATP-dependent manner without itself being part of a final effector complex.</text>
</comment>
<dbReference type="PROSITE" id="PS00058">
    <property type="entry name" value="DNA_MISMATCH_REPAIR_1"/>
    <property type="match status" value="1"/>
</dbReference>
<dbReference type="Pfam" id="PF08676">
    <property type="entry name" value="MutL_C"/>
    <property type="match status" value="1"/>
</dbReference>
<feature type="region of interest" description="Disordered" evidence="6">
    <location>
        <begin position="334"/>
        <end position="383"/>
    </location>
</feature>
<accession>A0A6L9Y622</accession>
<dbReference type="InterPro" id="IPR038973">
    <property type="entry name" value="MutL/Mlh/Pms-like"/>
</dbReference>
<dbReference type="RefSeq" id="WP_163764414.1">
    <property type="nucleotide sequence ID" value="NZ_JAAGYR010000009.1"/>
</dbReference>
<dbReference type="GO" id="GO:0030983">
    <property type="term" value="F:mismatched DNA binding"/>
    <property type="evidence" value="ECO:0007669"/>
    <property type="project" value="InterPro"/>
</dbReference>
<dbReference type="InterPro" id="IPR037198">
    <property type="entry name" value="MutL_C_sf"/>
</dbReference>
<dbReference type="InterPro" id="IPR002099">
    <property type="entry name" value="MutL/Mlh/PMS"/>
</dbReference>
<dbReference type="AlphaFoldDB" id="A0A6L9Y622"/>
<dbReference type="Gene3D" id="3.30.230.10">
    <property type="match status" value="1"/>
</dbReference>
<dbReference type="SUPFAM" id="SSF54211">
    <property type="entry name" value="Ribosomal protein S5 domain 2-like"/>
    <property type="match status" value="1"/>
</dbReference>
<dbReference type="PANTHER" id="PTHR10073">
    <property type="entry name" value="DNA MISMATCH REPAIR PROTEIN MLH, PMS, MUTL"/>
    <property type="match status" value="1"/>
</dbReference>
<dbReference type="InterPro" id="IPR014790">
    <property type="entry name" value="MutL_C"/>
</dbReference>
<dbReference type="InterPro" id="IPR014762">
    <property type="entry name" value="DNA_mismatch_repair_CS"/>
</dbReference>
<feature type="compositionally biased region" description="Polar residues" evidence="6">
    <location>
        <begin position="367"/>
        <end position="382"/>
    </location>
</feature>
<dbReference type="Gene3D" id="3.30.565.10">
    <property type="entry name" value="Histidine kinase-like ATPase, C-terminal domain"/>
    <property type="match status" value="1"/>
</dbReference>
<evidence type="ECO:0000259" key="7">
    <source>
        <dbReference type="SMART" id="SM00853"/>
    </source>
</evidence>
<comment type="caution">
    <text evidence="9">The sequence shown here is derived from an EMBL/GenBank/DDBJ whole genome shotgun (WGS) entry which is preliminary data.</text>
</comment>
<feature type="compositionally biased region" description="Low complexity" evidence="6">
    <location>
        <begin position="357"/>
        <end position="366"/>
    </location>
</feature>
<dbReference type="GO" id="GO:0004519">
    <property type="term" value="F:endonuclease activity"/>
    <property type="evidence" value="ECO:0007669"/>
    <property type="project" value="UniProtKB-KW"/>
</dbReference>
<dbReference type="InterPro" id="IPR013507">
    <property type="entry name" value="DNA_mismatch_S5_2-like"/>
</dbReference>
<dbReference type="Gene3D" id="3.30.1370.100">
    <property type="entry name" value="MutL, C-terminal domain, regulatory subdomain"/>
    <property type="match status" value="1"/>
</dbReference>
<gene>
    <name evidence="5 9" type="primary">mutL</name>
    <name evidence="9" type="ORF">F9B74_05765</name>
</gene>
<dbReference type="InterPro" id="IPR020568">
    <property type="entry name" value="Ribosomal_Su5_D2-typ_SF"/>
</dbReference>
<dbReference type="InterPro" id="IPR020667">
    <property type="entry name" value="DNA_mismatch_repair_MutL"/>
</dbReference>
<keyword evidence="9" id="KW-0255">Endonuclease</keyword>
<organism evidence="9 10">
    <name type="scientific">Pelistega ratti</name>
    <dbReference type="NCBI Taxonomy" id="2652177"/>
    <lineage>
        <taxon>Bacteria</taxon>
        <taxon>Pseudomonadati</taxon>
        <taxon>Pseudomonadota</taxon>
        <taxon>Betaproteobacteria</taxon>
        <taxon>Burkholderiales</taxon>
        <taxon>Alcaligenaceae</taxon>
        <taxon>Pelistega</taxon>
    </lineage>
</organism>
<evidence type="ECO:0000256" key="5">
    <source>
        <dbReference type="HAMAP-Rule" id="MF_00149"/>
    </source>
</evidence>
<evidence type="ECO:0000313" key="9">
    <source>
        <dbReference type="EMBL" id="NEN75831.1"/>
    </source>
</evidence>
<evidence type="ECO:0000313" key="10">
    <source>
        <dbReference type="Proteomes" id="UP000477651"/>
    </source>
</evidence>
<dbReference type="GO" id="GO:0032300">
    <property type="term" value="C:mismatch repair complex"/>
    <property type="evidence" value="ECO:0007669"/>
    <property type="project" value="InterPro"/>
</dbReference>
<dbReference type="EMBL" id="JAAGYR010000009">
    <property type="protein sequence ID" value="NEN75831.1"/>
    <property type="molecule type" value="Genomic_DNA"/>
</dbReference>
<dbReference type="GO" id="GO:0016887">
    <property type="term" value="F:ATP hydrolysis activity"/>
    <property type="evidence" value="ECO:0007669"/>
    <property type="project" value="InterPro"/>
</dbReference>
<dbReference type="Pfam" id="PF13589">
    <property type="entry name" value="HATPase_c_3"/>
    <property type="match status" value="1"/>
</dbReference>
<dbReference type="CDD" id="cd16926">
    <property type="entry name" value="HATPase_MutL-MLH-PMS-like"/>
    <property type="match status" value="1"/>
</dbReference>
<dbReference type="SUPFAM" id="SSF55874">
    <property type="entry name" value="ATPase domain of HSP90 chaperone/DNA topoisomerase II/histidine kinase"/>
    <property type="match status" value="1"/>
</dbReference>
<dbReference type="PANTHER" id="PTHR10073:SF12">
    <property type="entry name" value="DNA MISMATCH REPAIR PROTEIN MLH1"/>
    <property type="match status" value="1"/>
</dbReference>
<dbReference type="SUPFAM" id="SSF118116">
    <property type="entry name" value="DNA mismatch repair protein MutL"/>
    <property type="match status" value="1"/>
</dbReference>
<dbReference type="GO" id="GO:0140664">
    <property type="term" value="F:ATP-dependent DNA damage sensor activity"/>
    <property type="evidence" value="ECO:0007669"/>
    <property type="project" value="InterPro"/>
</dbReference>
<keyword evidence="4 5" id="KW-0234">DNA repair</keyword>
<dbReference type="NCBIfam" id="NF000949">
    <property type="entry name" value="PRK00095.1-2"/>
    <property type="match status" value="1"/>
</dbReference>
<dbReference type="Proteomes" id="UP000477651">
    <property type="component" value="Unassembled WGS sequence"/>
</dbReference>
<proteinExistence type="inferred from homology"/>
<evidence type="ECO:0000259" key="8">
    <source>
        <dbReference type="SMART" id="SM01340"/>
    </source>
</evidence>
<feature type="domain" description="DNA mismatch repair protein S5" evidence="8">
    <location>
        <begin position="208"/>
        <end position="326"/>
    </location>
</feature>
<evidence type="ECO:0000256" key="4">
    <source>
        <dbReference type="ARBA" id="ARBA00023204"/>
    </source>
</evidence>
<dbReference type="InterPro" id="IPR042120">
    <property type="entry name" value="MutL_C_dimsub"/>
</dbReference>
<dbReference type="GO" id="GO:0005524">
    <property type="term" value="F:ATP binding"/>
    <property type="evidence" value="ECO:0007669"/>
    <property type="project" value="InterPro"/>
</dbReference>
<name>A0A6L9Y622_9BURK</name>
<comment type="similarity">
    <text evidence="1 5">Belongs to the DNA mismatch repair MutL/HexB family.</text>
</comment>
<evidence type="ECO:0000256" key="3">
    <source>
        <dbReference type="ARBA" id="ARBA00022763"/>
    </source>
</evidence>
<evidence type="ECO:0000256" key="1">
    <source>
        <dbReference type="ARBA" id="ARBA00006082"/>
    </source>
</evidence>
<feature type="domain" description="MutL C-terminal dimerisation" evidence="7">
    <location>
        <begin position="443"/>
        <end position="586"/>
    </location>
</feature>
<sequence length="630" mass="69720">MSERRHIHLLPDQLISQIAAGEVIERPASVLKELVENAIDAGATQIEIRLDGGGIRRLCVIDNGSGIPKEELALALTRHATSKVRSLSELESVRSMGFRGEALASIASVSHLTLSSRTANQKHAWMIDGSHGVIEPSSGSQGTVVDVKQIFDEIPARRKFLKTEQTEFSHCIDMVERIALAYPHISFRIFHNDKPYKQWQATETIQRIRDVLGAEFISTGLEVEGSTSICHLHGLTVQPSAARSRADKQYLYVNGRFVRDRTVTHAIRSAYNDVLHGDRQPAYVLFLSIEPSLVDVNVHPAKSEIRFRDSGAIHRFIQQCIATALARLGGQGAVHQENTPNEENTHTQTVGADKGNSSSALSSPLSNQEGLSTGQSINNQANPFVGAKPAFPYKQQTPLNLAPRQEVWQKAYAPLDIHSPQTISDNPQPSHTSEEEDFPLGMAIGQLHGIYILAQNKEGLILVDMHAAHERIVYEQLKSLADQQHIITQELLVPVVFHTSEKQVALLEEHKETLEAIGLSLSSSGPKSIAVRAVPSLLAKGDIETMVRRILNDLENIGISHLMTEQRNELLATMACHGSVRANRLLSLAEMNALLRQMEQTERANQCNHGRPTWFTWSLADLDKLFMRGQ</sequence>
<dbReference type="CDD" id="cd03482">
    <property type="entry name" value="MutL_Trans_MutL"/>
    <property type="match status" value="1"/>
</dbReference>
<keyword evidence="3 5" id="KW-0227">DNA damage</keyword>
<dbReference type="InterPro" id="IPR014721">
    <property type="entry name" value="Ribsml_uS5_D2-typ_fold_subgr"/>
</dbReference>
<dbReference type="Gene3D" id="3.30.1540.20">
    <property type="entry name" value="MutL, C-terminal domain, dimerisation subdomain"/>
    <property type="match status" value="1"/>
</dbReference>
<keyword evidence="9" id="KW-0378">Hydrolase</keyword>
<dbReference type="HAMAP" id="MF_00149">
    <property type="entry name" value="DNA_mis_repair"/>
    <property type="match status" value="1"/>
</dbReference>
<protein>
    <recommendedName>
        <fullName evidence="2 5">DNA mismatch repair protein MutL</fullName>
    </recommendedName>
</protein>
<dbReference type="SMART" id="SM00853">
    <property type="entry name" value="MutL_C"/>
    <property type="match status" value="1"/>
</dbReference>
<dbReference type="InterPro" id="IPR042121">
    <property type="entry name" value="MutL_C_regsub"/>
</dbReference>
<evidence type="ECO:0000256" key="2">
    <source>
        <dbReference type="ARBA" id="ARBA00021975"/>
    </source>
</evidence>